<proteinExistence type="predicted"/>
<keyword evidence="3" id="KW-1185">Reference proteome</keyword>
<keyword evidence="2" id="KW-0808">Transferase</keyword>
<evidence type="ECO:0000313" key="3">
    <source>
        <dbReference type="Proteomes" id="UP000187344"/>
    </source>
</evidence>
<evidence type="ECO:0000259" key="1">
    <source>
        <dbReference type="Pfam" id="PF01755"/>
    </source>
</evidence>
<dbReference type="GO" id="GO:0016740">
    <property type="term" value="F:transferase activity"/>
    <property type="evidence" value="ECO:0007669"/>
    <property type="project" value="UniProtKB-KW"/>
</dbReference>
<comment type="caution">
    <text evidence="2">The sequence shown here is derived from an EMBL/GenBank/DDBJ whole genome shotgun (WGS) entry which is preliminary data.</text>
</comment>
<protein>
    <submittedName>
        <fullName evidence="2">Glycosyltransferase involved in LPS biosynthesis, GR25 family</fullName>
    </submittedName>
</protein>
<evidence type="ECO:0000313" key="2">
    <source>
        <dbReference type="EMBL" id="OLY44047.1"/>
    </source>
</evidence>
<organism evidence="2 3">
    <name type="scientific">Bartonella apis</name>
    <dbReference type="NCBI Taxonomy" id="1686310"/>
    <lineage>
        <taxon>Bacteria</taxon>
        <taxon>Pseudomonadati</taxon>
        <taxon>Pseudomonadota</taxon>
        <taxon>Alphaproteobacteria</taxon>
        <taxon>Hyphomicrobiales</taxon>
        <taxon>Bartonellaceae</taxon>
        <taxon>Bartonella</taxon>
    </lineage>
</organism>
<dbReference type="InterPro" id="IPR002654">
    <property type="entry name" value="Glyco_trans_25"/>
</dbReference>
<dbReference type="Proteomes" id="UP000187344">
    <property type="component" value="Unassembled WGS sequence"/>
</dbReference>
<dbReference type="CDD" id="cd06532">
    <property type="entry name" value="Glyco_transf_25"/>
    <property type="match status" value="1"/>
</dbReference>
<feature type="domain" description="Glycosyl transferase family 25" evidence="1">
    <location>
        <begin position="9"/>
        <end position="127"/>
    </location>
</feature>
<reference evidence="2 3" key="1">
    <citation type="submission" date="2016-12" db="EMBL/GenBank/DDBJ databases">
        <title>Comparative genomics of Bartonella apis.</title>
        <authorList>
            <person name="Engel P."/>
        </authorList>
    </citation>
    <scope>NUCLEOTIDE SEQUENCE [LARGE SCALE GENOMIC DNA]</scope>
    <source>
        <strain evidence="2 3">PEB0149</strain>
    </source>
</reference>
<dbReference type="EMBL" id="LXYT01000001">
    <property type="protein sequence ID" value="OLY44047.1"/>
    <property type="molecule type" value="Genomic_DNA"/>
</dbReference>
<dbReference type="OrthoDB" id="259382at2"/>
<gene>
    <name evidence="2" type="ORF">PEB0149_014990</name>
</gene>
<accession>A0A1R0FAN9</accession>
<dbReference type="RefSeq" id="WP_075869225.1">
    <property type="nucleotide sequence ID" value="NZ_CALYQA010000007.1"/>
</dbReference>
<sequence length="246" mass="28361">MNGSEKTIKALIIHLGRADERQIQVELLERMLPCPAMVLRAVDSLDLDDKTIFQFYRKQLYRPFYPFALSKNEIACFLSHRRAWQKIVDEGMDAGFIIEDDVALDERFDEVFRFAVEKANEESFIRFPFRVRETGKIIAEKGDIKLIRPTEIGLGQVAQLVGCNAARKLLDATATFDRPVDTTEQLYWKTGVHPQVVLPPVVREISKKLGGSTIKSKHSFFGHLYREIARPLYRHRIKVLSKRQEG</sequence>
<dbReference type="Pfam" id="PF01755">
    <property type="entry name" value="Glyco_transf_25"/>
    <property type="match status" value="1"/>
</dbReference>
<dbReference type="AlphaFoldDB" id="A0A1R0FAN9"/>
<name>A0A1R0FAN9_9HYPH</name>